<evidence type="ECO:0000313" key="3">
    <source>
        <dbReference type="Proteomes" id="UP000244224"/>
    </source>
</evidence>
<feature type="region of interest" description="Disordered" evidence="1">
    <location>
        <begin position="1"/>
        <end position="22"/>
    </location>
</feature>
<dbReference type="OrthoDB" id="7569638at2"/>
<dbReference type="InterPro" id="IPR024787">
    <property type="entry name" value="EcsC"/>
</dbReference>
<dbReference type="RefSeq" id="WP_108129430.1">
    <property type="nucleotide sequence ID" value="NZ_QBKP01000009.1"/>
</dbReference>
<accession>A0A2T6AXK0</accession>
<dbReference type="PANTHER" id="PTHR41260:SF1">
    <property type="entry name" value="PROTEIN ECSC"/>
    <property type="match status" value="1"/>
</dbReference>
<dbReference type="Proteomes" id="UP000244224">
    <property type="component" value="Unassembled WGS sequence"/>
</dbReference>
<feature type="compositionally biased region" description="Low complexity" evidence="1">
    <location>
        <begin position="11"/>
        <end position="22"/>
    </location>
</feature>
<proteinExistence type="predicted"/>
<gene>
    <name evidence="2" type="ORF">C8N34_10934</name>
</gene>
<sequence length="268" mass="27440">MSDDQSPDPAPESADAALPAPRRAAFPDYEIAELARRARKTNGPLMSLLQKLGGSVETQMNRLPDAARNRIEALTMATLTRALGVAALGRHAPDIGPAGAPLAAAISGAAGGAGGLATSIAELPVTITLILSAIRKAAEDEGFDTADPAIQAEILRCFAAGTPSGGDDGVNTALIGARLTLTGPALQKLIATLAPKIAAGLSQKLAAQAVPVLGALSGAAVNAAFLSHYRELARIRFRLLRLAQEHGAERVVARFNAAASVKPLLRSD</sequence>
<dbReference type="PANTHER" id="PTHR41260">
    <property type="entry name" value="PROTEIN ECSC"/>
    <property type="match status" value="1"/>
</dbReference>
<evidence type="ECO:0000313" key="2">
    <source>
        <dbReference type="EMBL" id="PTX48530.1"/>
    </source>
</evidence>
<dbReference type="EMBL" id="QBKP01000009">
    <property type="protein sequence ID" value="PTX48530.1"/>
    <property type="molecule type" value="Genomic_DNA"/>
</dbReference>
<organism evidence="2 3">
    <name type="scientific">Gemmobacter caeni</name>
    <dbReference type="NCBI Taxonomy" id="589035"/>
    <lineage>
        <taxon>Bacteria</taxon>
        <taxon>Pseudomonadati</taxon>
        <taxon>Pseudomonadota</taxon>
        <taxon>Alphaproteobacteria</taxon>
        <taxon>Rhodobacterales</taxon>
        <taxon>Paracoccaceae</taxon>
        <taxon>Gemmobacter</taxon>
    </lineage>
</organism>
<evidence type="ECO:0000256" key="1">
    <source>
        <dbReference type="SAM" id="MobiDB-lite"/>
    </source>
</evidence>
<reference evidence="2 3" key="1">
    <citation type="submission" date="2018-04" db="EMBL/GenBank/DDBJ databases">
        <title>Genomic Encyclopedia of Archaeal and Bacterial Type Strains, Phase II (KMG-II): from individual species to whole genera.</title>
        <authorList>
            <person name="Goeker M."/>
        </authorList>
    </citation>
    <scope>NUCLEOTIDE SEQUENCE [LARGE SCALE GENOMIC DNA]</scope>
    <source>
        <strain evidence="2 3">DSM 21823</strain>
    </source>
</reference>
<dbReference type="Pfam" id="PF12787">
    <property type="entry name" value="EcsC"/>
    <property type="match status" value="1"/>
</dbReference>
<name>A0A2T6AXK0_9RHOB</name>
<comment type="caution">
    <text evidence="2">The sequence shown here is derived from an EMBL/GenBank/DDBJ whole genome shotgun (WGS) entry which is preliminary data.</text>
</comment>
<protein>
    <submittedName>
        <fullName evidence="2">EcsC family protein</fullName>
    </submittedName>
</protein>
<keyword evidence="3" id="KW-1185">Reference proteome</keyword>
<dbReference type="AlphaFoldDB" id="A0A2T6AXK0"/>